<keyword evidence="3" id="KW-0808">Transferase</keyword>
<keyword evidence="10" id="KW-1185">Reference proteome</keyword>
<dbReference type="EMBL" id="CP036264">
    <property type="protein sequence ID" value="QEF99765.1"/>
    <property type="molecule type" value="Genomic_DNA"/>
</dbReference>
<feature type="transmembrane region" description="Helical" evidence="7">
    <location>
        <begin position="410"/>
        <end position="428"/>
    </location>
</feature>
<keyword evidence="5 7" id="KW-1133">Transmembrane helix</keyword>
<dbReference type="InterPro" id="IPR029044">
    <property type="entry name" value="Nucleotide-diphossugar_trans"/>
</dbReference>
<dbReference type="GO" id="GO:0016758">
    <property type="term" value="F:hexosyltransferase activity"/>
    <property type="evidence" value="ECO:0007669"/>
    <property type="project" value="TreeGrafter"/>
</dbReference>
<evidence type="ECO:0000256" key="1">
    <source>
        <dbReference type="ARBA" id="ARBA00004141"/>
    </source>
</evidence>
<dbReference type="AlphaFoldDB" id="A0A5B9MJI2"/>
<gene>
    <name evidence="9" type="primary">acsAB</name>
    <name evidence="9" type="ORF">Mal15_38320</name>
</gene>
<keyword evidence="6 7" id="KW-0472">Membrane</keyword>
<evidence type="ECO:0000313" key="10">
    <source>
        <dbReference type="Proteomes" id="UP000321353"/>
    </source>
</evidence>
<evidence type="ECO:0000256" key="5">
    <source>
        <dbReference type="ARBA" id="ARBA00022989"/>
    </source>
</evidence>
<evidence type="ECO:0000256" key="7">
    <source>
        <dbReference type="SAM" id="Phobius"/>
    </source>
</evidence>
<comment type="subcellular location">
    <subcellularLocation>
        <location evidence="1">Membrane</location>
        <topology evidence="1">Multi-pass membrane protein</topology>
    </subcellularLocation>
</comment>
<evidence type="ECO:0000256" key="4">
    <source>
        <dbReference type="ARBA" id="ARBA00022692"/>
    </source>
</evidence>
<dbReference type="SUPFAM" id="SSF53448">
    <property type="entry name" value="Nucleotide-diphospho-sugar transferases"/>
    <property type="match status" value="1"/>
</dbReference>
<name>A0A5B9MJI2_9BACT</name>
<evidence type="ECO:0000256" key="6">
    <source>
        <dbReference type="ARBA" id="ARBA00023136"/>
    </source>
</evidence>
<dbReference type="PANTHER" id="PTHR43867">
    <property type="entry name" value="CELLULOSE SYNTHASE CATALYTIC SUBUNIT A [UDP-FORMING]"/>
    <property type="match status" value="1"/>
</dbReference>
<accession>A0A5B9MJI2</accession>
<feature type="transmembrane region" description="Helical" evidence="7">
    <location>
        <begin position="76"/>
        <end position="98"/>
    </location>
</feature>
<keyword evidence="4 7" id="KW-0812">Transmembrane</keyword>
<dbReference type="Proteomes" id="UP000321353">
    <property type="component" value="Chromosome"/>
</dbReference>
<feature type="transmembrane region" description="Helical" evidence="7">
    <location>
        <begin position="494"/>
        <end position="512"/>
    </location>
</feature>
<dbReference type="GO" id="GO:0005886">
    <property type="term" value="C:plasma membrane"/>
    <property type="evidence" value="ECO:0007669"/>
    <property type="project" value="TreeGrafter"/>
</dbReference>
<feature type="transmembrane region" description="Helical" evidence="7">
    <location>
        <begin position="518"/>
        <end position="541"/>
    </location>
</feature>
<dbReference type="Pfam" id="PF13632">
    <property type="entry name" value="Glyco_trans_2_3"/>
    <property type="match status" value="1"/>
</dbReference>
<dbReference type="KEGG" id="smam:Mal15_38320"/>
<feature type="transmembrane region" description="Helical" evidence="7">
    <location>
        <begin position="376"/>
        <end position="398"/>
    </location>
</feature>
<evidence type="ECO:0000313" key="9">
    <source>
        <dbReference type="EMBL" id="QEF99765.1"/>
    </source>
</evidence>
<dbReference type="PANTHER" id="PTHR43867:SF2">
    <property type="entry name" value="CELLULOSE SYNTHASE CATALYTIC SUBUNIT A [UDP-FORMING]"/>
    <property type="match status" value="1"/>
</dbReference>
<evidence type="ECO:0000259" key="8">
    <source>
        <dbReference type="Pfam" id="PF13632"/>
    </source>
</evidence>
<organism evidence="9 10">
    <name type="scientific">Stieleria maiorica</name>
    <dbReference type="NCBI Taxonomy" id="2795974"/>
    <lineage>
        <taxon>Bacteria</taxon>
        <taxon>Pseudomonadati</taxon>
        <taxon>Planctomycetota</taxon>
        <taxon>Planctomycetia</taxon>
        <taxon>Pirellulales</taxon>
        <taxon>Pirellulaceae</taxon>
        <taxon>Stieleria</taxon>
    </lineage>
</organism>
<feature type="domain" description="Glycosyltransferase 2-like" evidence="8">
    <location>
        <begin position="208"/>
        <end position="391"/>
    </location>
</feature>
<evidence type="ECO:0000256" key="3">
    <source>
        <dbReference type="ARBA" id="ARBA00022679"/>
    </source>
</evidence>
<dbReference type="InterPro" id="IPR001173">
    <property type="entry name" value="Glyco_trans_2-like"/>
</dbReference>
<feature type="transmembrane region" description="Helical" evidence="7">
    <location>
        <begin position="46"/>
        <end position="64"/>
    </location>
</feature>
<dbReference type="Gene3D" id="3.90.550.10">
    <property type="entry name" value="Spore Coat Polysaccharide Biosynthesis Protein SpsA, Chain A"/>
    <property type="match status" value="1"/>
</dbReference>
<dbReference type="InterPro" id="IPR050321">
    <property type="entry name" value="Glycosyltr_2/OpgH_subfam"/>
</dbReference>
<proteinExistence type="predicted"/>
<protein>
    <submittedName>
        <fullName evidence="9">Cellulose synthase 1</fullName>
    </submittedName>
</protein>
<reference evidence="9 10" key="1">
    <citation type="submission" date="2019-02" db="EMBL/GenBank/DDBJ databases">
        <title>Planctomycetal bacteria perform biofilm scaping via a novel small molecule.</title>
        <authorList>
            <person name="Jeske O."/>
            <person name="Boedeker C."/>
            <person name="Wiegand S."/>
            <person name="Breitling P."/>
            <person name="Kallscheuer N."/>
            <person name="Jogler M."/>
            <person name="Rohde M."/>
            <person name="Petersen J."/>
            <person name="Medema M.H."/>
            <person name="Surup F."/>
            <person name="Jogler C."/>
        </authorList>
    </citation>
    <scope>NUCLEOTIDE SEQUENCE [LARGE SCALE GENOMIC DNA]</scope>
    <source>
        <strain evidence="9 10">Mal15</strain>
    </source>
</reference>
<evidence type="ECO:0000256" key="2">
    <source>
        <dbReference type="ARBA" id="ARBA00022676"/>
    </source>
</evidence>
<sequence length="551" mass="62438">MEDSRAASSVSVSLQDISSASFDERVYISSAPYLVDVLSKREQRTLLVLIAGWLLGVGFFYFWWCDENHVTGAFKFALNTLLVTWTAVIPAYLLFFVVQMKRVNPRIAIPETWRVAMVTTRAPSEPFEVVQETLLAMLNQSYPHDTWLADEDPSDDILQWCADRGIRVSTRRGSPEYHQQTWPRRTKCKEGNLAYFYDHFGYENYDFVAQLDADHVPEQGYLEAVLRPFVDDSVGYVSAPSICDKNAASSWSARGRLYAEAIMHGPLQAGYSNGFAPLCIGSHYAVRTAALREIGGLGPELAEDHSTTLMMNGHGWRGIHALDAIAHGEGPPTFADCVTQEFQWSRSLMVLLLTLLPKYWSRLPWKLRTQFLFSELWYPLFSLSIPVGLLLPVWAIVSGEPWVEVSYLDFVVHTLPLCLLLLGIQSHLKRHGVLRPIHSPLLSWEAALFQIVRWPWSFYGSVMGAYMSVRRQVVEFRVTPKGGSKPVSLPWRVLSPYIAVLIATFVPTMLISEAGRASGYYFFIILTQVFYAIALFSLVLIHRHEVSNEKR</sequence>
<keyword evidence="2" id="KW-0328">Glycosyltransferase</keyword>